<dbReference type="EMBL" id="WKFB01000805">
    <property type="protein sequence ID" value="KAF6717753.1"/>
    <property type="molecule type" value="Genomic_DNA"/>
</dbReference>
<evidence type="ECO:0000256" key="1">
    <source>
        <dbReference type="SAM" id="MobiDB-lite"/>
    </source>
</evidence>
<evidence type="ECO:0000313" key="3">
    <source>
        <dbReference type="Proteomes" id="UP000646548"/>
    </source>
</evidence>
<comment type="caution">
    <text evidence="2">The sequence shown here is derived from an EMBL/GenBank/DDBJ whole genome shotgun (WGS) entry which is preliminary data.</text>
</comment>
<protein>
    <submittedName>
        <fullName evidence="2">Uncharacterized protein</fullName>
    </submittedName>
</protein>
<dbReference type="Proteomes" id="UP000646548">
    <property type="component" value="Unassembled WGS sequence"/>
</dbReference>
<dbReference type="AlphaFoldDB" id="A0A834BWW1"/>
<feature type="compositionally biased region" description="Acidic residues" evidence="1">
    <location>
        <begin position="96"/>
        <end position="105"/>
    </location>
</feature>
<feature type="region of interest" description="Disordered" evidence="1">
    <location>
        <begin position="1"/>
        <end position="29"/>
    </location>
</feature>
<gene>
    <name evidence="2" type="ORF">FQA47_016511</name>
</gene>
<proteinExistence type="predicted"/>
<name>A0A834BWW1_ORYME</name>
<sequence length="144" mass="16635">MSGQRRGKTLIITDDEEEEEEQADQLNPFSFREFMRWKTHDPDEEQDQNRVERDLPHLDVDVSSCFLSETHLAPQEEEDWGRSFQSGVESTSSLCTEDDEEEEEETRFSSKPEGSTENYEGDEMKPPWPRQPPPAGGGHLRCNS</sequence>
<evidence type="ECO:0000313" key="2">
    <source>
        <dbReference type="EMBL" id="KAF6717753.1"/>
    </source>
</evidence>
<reference evidence="2" key="1">
    <citation type="journal article" name="BMC Genomics">
        <title>Long-read sequencing and de novo genome assembly of marine medaka (Oryzias melastigma).</title>
        <authorList>
            <person name="Liang P."/>
            <person name="Saqib H.S.A."/>
            <person name="Ni X."/>
            <person name="Shen Y."/>
        </authorList>
    </citation>
    <scope>NUCLEOTIDE SEQUENCE</scope>
    <source>
        <strain evidence="2">Bigg-433</strain>
    </source>
</reference>
<feature type="compositionally biased region" description="Acidic residues" evidence="1">
    <location>
        <begin position="13"/>
        <end position="23"/>
    </location>
</feature>
<accession>A0A834BWW1</accession>
<feature type="compositionally biased region" description="Pro residues" evidence="1">
    <location>
        <begin position="126"/>
        <end position="135"/>
    </location>
</feature>
<organism evidence="2 3">
    <name type="scientific">Oryzias melastigma</name>
    <name type="common">Marine medaka</name>
    <dbReference type="NCBI Taxonomy" id="30732"/>
    <lineage>
        <taxon>Eukaryota</taxon>
        <taxon>Metazoa</taxon>
        <taxon>Chordata</taxon>
        <taxon>Craniata</taxon>
        <taxon>Vertebrata</taxon>
        <taxon>Euteleostomi</taxon>
        <taxon>Actinopterygii</taxon>
        <taxon>Neopterygii</taxon>
        <taxon>Teleostei</taxon>
        <taxon>Neoteleostei</taxon>
        <taxon>Acanthomorphata</taxon>
        <taxon>Ovalentaria</taxon>
        <taxon>Atherinomorphae</taxon>
        <taxon>Beloniformes</taxon>
        <taxon>Adrianichthyidae</taxon>
        <taxon>Oryziinae</taxon>
        <taxon>Oryzias</taxon>
    </lineage>
</organism>
<feature type="region of interest" description="Disordered" evidence="1">
    <location>
        <begin position="69"/>
        <end position="144"/>
    </location>
</feature>
<feature type="compositionally biased region" description="Polar residues" evidence="1">
    <location>
        <begin position="83"/>
        <end position="95"/>
    </location>
</feature>